<keyword evidence="1" id="KW-0812">Transmembrane</keyword>
<accession>A0A3E1Y602</accession>
<comment type="caution">
    <text evidence="2">The sequence shown here is derived from an EMBL/GenBank/DDBJ whole genome shotgun (WGS) entry which is preliminary data.</text>
</comment>
<organism evidence="2 3">
    <name type="scientific">Chitinophaga silvatica</name>
    <dbReference type="NCBI Taxonomy" id="2282649"/>
    <lineage>
        <taxon>Bacteria</taxon>
        <taxon>Pseudomonadati</taxon>
        <taxon>Bacteroidota</taxon>
        <taxon>Chitinophagia</taxon>
        <taxon>Chitinophagales</taxon>
        <taxon>Chitinophagaceae</taxon>
        <taxon>Chitinophaga</taxon>
    </lineage>
</organism>
<dbReference type="Proteomes" id="UP000260644">
    <property type="component" value="Unassembled WGS sequence"/>
</dbReference>
<dbReference type="EMBL" id="QPMM01000011">
    <property type="protein sequence ID" value="RFS20163.1"/>
    <property type="molecule type" value="Genomic_DNA"/>
</dbReference>
<protein>
    <submittedName>
        <fullName evidence="2">Uncharacterized protein</fullName>
    </submittedName>
</protein>
<evidence type="ECO:0000256" key="1">
    <source>
        <dbReference type="SAM" id="Phobius"/>
    </source>
</evidence>
<keyword evidence="1" id="KW-0472">Membrane</keyword>
<keyword evidence="3" id="KW-1185">Reference proteome</keyword>
<dbReference type="AlphaFoldDB" id="A0A3E1Y602"/>
<keyword evidence="1" id="KW-1133">Transmembrane helix</keyword>
<feature type="transmembrane region" description="Helical" evidence="1">
    <location>
        <begin position="56"/>
        <end position="76"/>
    </location>
</feature>
<reference evidence="2 3" key="1">
    <citation type="submission" date="2018-07" db="EMBL/GenBank/DDBJ databases">
        <title>Chitinophaga K2CV101002-2 sp. nov., isolated from a monsoon evergreen broad-leaved forest soil.</title>
        <authorList>
            <person name="Lv Y."/>
        </authorList>
    </citation>
    <scope>NUCLEOTIDE SEQUENCE [LARGE SCALE GENOMIC DNA]</scope>
    <source>
        <strain evidence="2 3">GDMCC 1.1288</strain>
    </source>
</reference>
<proteinExistence type="predicted"/>
<name>A0A3E1Y602_9BACT</name>
<evidence type="ECO:0000313" key="3">
    <source>
        <dbReference type="Proteomes" id="UP000260644"/>
    </source>
</evidence>
<evidence type="ECO:0000313" key="2">
    <source>
        <dbReference type="EMBL" id="RFS20163.1"/>
    </source>
</evidence>
<gene>
    <name evidence="2" type="ORF">DVR12_20830</name>
</gene>
<sequence>MNNSTPYDEIIASKLEQIPIPDMEDSIWASIEKQLDMDLNQPATQATPPSKGRSGYGYMGLIAITAAITFFGWYYFHNTNNTPITPTPNQTIPIISKPAEIQNKTDNIKAEKEIYIPPVNKQETIKTLDSLRKNEIIVDSIFISTPTPVKIDSTQQGKVPDRVFNLDTMILEPKRIKGIKGIGPDDYRISVKKDSTKSL</sequence>